<accession>A0ABT3KW49</accession>
<dbReference type="PROSITE" id="PS50931">
    <property type="entry name" value="HTH_LYSR"/>
    <property type="match status" value="1"/>
</dbReference>
<evidence type="ECO:0000313" key="6">
    <source>
        <dbReference type="EMBL" id="MCW5322129.1"/>
    </source>
</evidence>
<dbReference type="InterPro" id="IPR005119">
    <property type="entry name" value="LysR_subst-bd"/>
</dbReference>
<dbReference type="InterPro" id="IPR036388">
    <property type="entry name" value="WH-like_DNA-bd_sf"/>
</dbReference>
<keyword evidence="4" id="KW-0804">Transcription</keyword>
<dbReference type="Gene3D" id="1.10.10.10">
    <property type="entry name" value="Winged helix-like DNA-binding domain superfamily/Winged helix DNA-binding domain"/>
    <property type="match status" value="1"/>
</dbReference>
<dbReference type="CDD" id="cd08420">
    <property type="entry name" value="PBP2_CysL_like"/>
    <property type="match status" value="1"/>
</dbReference>
<dbReference type="PANTHER" id="PTHR30126">
    <property type="entry name" value="HTH-TYPE TRANSCRIPTIONAL REGULATOR"/>
    <property type="match status" value="1"/>
</dbReference>
<evidence type="ECO:0000259" key="5">
    <source>
        <dbReference type="PROSITE" id="PS50931"/>
    </source>
</evidence>
<dbReference type="NCBIfam" id="NF008095">
    <property type="entry name" value="PRK10837.1"/>
    <property type="match status" value="1"/>
</dbReference>
<dbReference type="SUPFAM" id="SSF46785">
    <property type="entry name" value="Winged helix' DNA-binding domain"/>
    <property type="match status" value="1"/>
</dbReference>
<organism evidence="6 7">
    <name type="scientific">Verminephrobacter aporrectodeae subsp. tuberculatae</name>
    <dbReference type="NCBI Taxonomy" id="1110392"/>
    <lineage>
        <taxon>Bacteria</taxon>
        <taxon>Pseudomonadati</taxon>
        <taxon>Pseudomonadota</taxon>
        <taxon>Betaproteobacteria</taxon>
        <taxon>Burkholderiales</taxon>
        <taxon>Comamonadaceae</taxon>
        <taxon>Verminephrobacter</taxon>
    </lineage>
</organism>
<dbReference type="InterPro" id="IPR000847">
    <property type="entry name" value="LysR_HTH_N"/>
</dbReference>
<dbReference type="Gene3D" id="3.40.190.290">
    <property type="match status" value="1"/>
</dbReference>
<dbReference type="RefSeq" id="WP_265258050.1">
    <property type="nucleotide sequence ID" value="NZ_QZCV01000002.1"/>
</dbReference>
<dbReference type="EMBL" id="QZCW01000002">
    <property type="protein sequence ID" value="MCW5322129.1"/>
    <property type="molecule type" value="Genomic_DNA"/>
</dbReference>
<evidence type="ECO:0000256" key="2">
    <source>
        <dbReference type="ARBA" id="ARBA00023015"/>
    </source>
</evidence>
<comment type="similarity">
    <text evidence="1">Belongs to the LysR transcriptional regulatory family.</text>
</comment>
<feature type="domain" description="HTH lysR-type" evidence="5">
    <location>
        <begin position="15"/>
        <end position="72"/>
    </location>
</feature>
<sequence length="307" mass="33382">MTQKIDHLPDARLRLNLRQLEVFVATAREGSTRAAAARVARSQSAASAALAELEAVLGVNLFDRVGRRLLLNENGHALRAKAGALLEHAAEIESLFASEHPAPLRMAASFTIGEYLLPDLVAGWKDANPDSQVQLQIGNTTQAIEAVAGFDVDLGFIEGSQTRPDLTTQSWLSDELAIVSSPTHPLAGQVAGLRQLREADWVLRERGSGTREAADRWLLEHLGRLNVGFELGSTEAIKQFVARGVGLGCVSRYVVAEAIAQGWLVEVRTRLPKALRHLAIVTHRDKHLGRSALAFIDHCMQAARQAH</sequence>
<keyword evidence="7" id="KW-1185">Reference proteome</keyword>
<reference evidence="7" key="1">
    <citation type="submission" date="2023-07" db="EMBL/GenBank/DDBJ databases">
        <title>Verminephrobacter genomes.</title>
        <authorList>
            <person name="Lund M.B."/>
        </authorList>
    </citation>
    <scope>NUCLEOTIDE SEQUENCE [LARGE SCALE GENOMIC DNA]</scope>
    <source>
        <strain evidence="7">AtM5-05</strain>
    </source>
</reference>
<name>A0ABT3KW49_9BURK</name>
<gene>
    <name evidence="6" type="ORF">D5039_13520</name>
</gene>
<dbReference type="InterPro" id="IPR036390">
    <property type="entry name" value="WH_DNA-bd_sf"/>
</dbReference>
<proteinExistence type="inferred from homology"/>
<dbReference type="Pfam" id="PF00126">
    <property type="entry name" value="HTH_1"/>
    <property type="match status" value="1"/>
</dbReference>
<keyword evidence="2" id="KW-0805">Transcription regulation</keyword>
<evidence type="ECO:0000256" key="1">
    <source>
        <dbReference type="ARBA" id="ARBA00009437"/>
    </source>
</evidence>
<dbReference type="SUPFAM" id="SSF53850">
    <property type="entry name" value="Periplasmic binding protein-like II"/>
    <property type="match status" value="1"/>
</dbReference>
<protein>
    <submittedName>
        <fullName evidence="6">LysR family transcriptional regulator</fullName>
    </submittedName>
</protein>
<evidence type="ECO:0000256" key="4">
    <source>
        <dbReference type="ARBA" id="ARBA00023163"/>
    </source>
</evidence>
<evidence type="ECO:0000256" key="3">
    <source>
        <dbReference type="ARBA" id="ARBA00023125"/>
    </source>
</evidence>
<evidence type="ECO:0000313" key="7">
    <source>
        <dbReference type="Proteomes" id="UP001208935"/>
    </source>
</evidence>
<dbReference type="Proteomes" id="UP001208935">
    <property type="component" value="Unassembled WGS sequence"/>
</dbReference>
<comment type="caution">
    <text evidence="6">The sequence shown here is derived from an EMBL/GenBank/DDBJ whole genome shotgun (WGS) entry which is preliminary data.</text>
</comment>
<dbReference type="PANTHER" id="PTHR30126:SF94">
    <property type="entry name" value="LYSR FAMILY TRANSCRIPTIONAL REGULATOR"/>
    <property type="match status" value="1"/>
</dbReference>
<dbReference type="Pfam" id="PF03466">
    <property type="entry name" value="LysR_substrate"/>
    <property type="match status" value="1"/>
</dbReference>
<keyword evidence="3" id="KW-0238">DNA-binding</keyword>